<sequence>MPLMFNNVLRDTGLDPKEVRLVRHKDTSAARGRSVYELWRDSRDLFEQYQSLQRIAARKKFSAPYWAVFVVNLSNETMFAGIYAARYRGLLDKDTPQPHRDGIDKAGIYDVYDLTLCDEATEFIGRLFIDWGAGALAWVQYANRQDKPIVELRRRFKEPEFPGFINFIQSLSSLGRLPQSWRHALQAARGVYLLTCPRTKEQYVGSASGTMGFWGRWHDYVQTGHGGNLGLKSRDPSDYQVSILEVAGSSATDNDILEMEGRWQAKLQSREMGLNRNLAGRSRTTH</sequence>
<reference evidence="2 3" key="1">
    <citation type="submission" date="2019-11" db="EMBL/GenBank/DDBJ databases">
        <title>Comparative genomics of hydrocarbon-degrading Desulfosarcina strains.</title>
        <authorList>
            <person name="Watanabe M."/>
            <person name="Kojima H."/>
            <person name="Fukui M."/>
        </authorList>
    </citation>
    <scope>NUCLEOTIDE SEQUENCE [LARGE SCALE GENOMIC DNA]</scope>
    <source>
        <strain evidence="2 3">PL12</strain>
    </source>
</reference>
<accession>A0A5K7YJX5</accession>
<dbReference type="OrthoDB" id="89044at2"/>
<dbReference type="InterPro" id="IPR035901">
    <property type="entry name" value="GIY-YIG_endonuc_sf"/>
</dbReference>
<dbReference type="RefSeq" id="WP_155316338.1">
    <property type="nucleotide sequence ID" value="NZ_AP021874.1"/>
</dbReference>
<evidence type="ECO:0000259" key="1">
    <source>
        <dbReference type="PROSITE" id="PS50164"/>
    </source>
</evidence>
<dbReference type="EMBL" id="AP021874">
    <property type="protein sequence ID" value="BBO68149.1"/>
    <property type="molecule type" value="Genomic_DNA"/>
</dbReference>
<evidence type="ECO:0000313" key="2">
    <source>
        <dbReference type="EMBL" id="BBO68149.1"/>
    </source>
</evidence>
<proteinExistence type="predicted"/>
<feature type="domain" description="GIY-YIG" evidence="1">
    <location>
        <begin position="187"/>
        <end position="276"/>
    </location>
</feature>
<dbReference type="PROSITE" id="PS50164">
    <property type="entry name" value="GIY_YIG"/>
    <property type="match status" value="1"/>
</dbReference>
<dbReference type="KEGG" id="dalk:DSCA_20790"/>
<dbReference type="SUPFAM" id="SSF82771">
    <property type="entry name" value="GIY-YIG endonuclease"/>
    <property type="match status" value="1"/>
</dbReference>
<dbReference type="Proteomes" id="UP000427906">
    <property type="component" value="Chromosome"/>
</dbReference>
<dbReference type="AlphaFoldDB" id="A0A5K7YJX5"/>
<organism evidence="2 3">
    <name type="scientific">Desulfosarcina alkanivorans</name>
    <dbReference type="NCBI Taxonomy" id="571177"/>
    <lineage>
        <taxon>Bacteria</taxon>
        <taxon>Pseudomonadati</taxon>
        <taxon>Thermodesulfobacteriota</taxon>
        <taxon>Desulfobacteria</taxon>
        <taxon>Desulfobacterales</taxon>
        <taxon>Desulfosarcinaceae</taxon>
        <taxon>Desulfosarcina</taxon>
    </lineage>
</organism>
<dbReference type="CDD" id="cd10446">
    <property type="entry name" value="GIY-YIG_unchar_1"/>
    <property type="match status" value="1"/>
</dbReference>
<evidence type="ECO:0000313" key="3">
    <source>
        <dbReference type="Proteomes" id="UP000427906"/>
    </source>
</evidence>
<gene>
    <name evidence="2" type="ORF">DSCA_20790</name>
</gene>
<name>A0A5K7YJX5_9BACT</name>
<dbReference type="InterPro" id="IPR000305">
    <property type="entry name" value="GIY-YIG_endonuc"/>
</dbReference>
<protein>
    <recommendedName>
        <fullName evidence="1">GIY-YIG domain-containing protein</fullName>
    </recommendedName>
</protein>
<keyword evidence="3" id="KW-1185">Reference proteome</keyword>
<dbReference type="Gene3D" id="3.40.1440.10">
    <property type="entry name" value="GIY-YIG endonuclease"/>
    <property type="match status" value="1"/>
</dbReference>